<evidence type="ECO:0000313" key="2">
    <source>
        <dbReference type="EMBL" id="MCY1078061.1"/>
    </source>
</evidence>
<protein>
    <submittedName>
        <fullName evidence="2">GNAT family N-acetyltransferase</fullName>
    </submittedName>
</protein>
<reference evidence="2 3" key="1">
    <citation type="submission" date="2022-11" db="EMBL/GenBank/DDBJ databases">
        <title>Minimal conservation of predation-associated metabolite biosynthetic gene clusters underscores biosynthetic potential of Myxococcota including descriptions for ten novel species: Archangium lansinium sp. nov., Myxococcus landrumus sp. nov., Nannocystis bai.</title>
        <authorList>
            <person name="Ahearne A."/>
            <person name="Stevens C."/>
            <person name="Phillips K."/>
        </authorList>
    </citation>
    <scope>NUCLEOTIDE SEQUENCE [LARGE SCALE GENOMIC DNA]</scope>
    <source>
        <strain evidence="2 3">MIWBW</strain>
    </source>
</reference>
<name>A0ABT4A8S3_9BACT</name>
<dbReference type="SUPFAM" id="SSF55729">
    <property type="entry name" value="Acyl-CoA N-acyltransferases (Nat)"/>
    <property type="match status" value="1"/>
</dbReference>
<feature type="domain" description="N-acetyltransferase" evidence="1">
    <location>
        <begin position="7"/>
        <end position="166"/>
    </location>
</feature>
<dbReference type="RefSeq" id="WP_267536857.1">
    <property type="nucleotide sequence ID" value="NZ_JAPNKA010000001.1"/>
</dbReference>
<organism evidence="2 3">
    <name type="scientific">Archangium lansingense</name>
    <dbReference type="NCBI Taxonomy" id="2995310"/>
    <lineage>
        <taxon>Bacteria</taxon>
        <taxon>Pseudomonadati</taxon>
        <taxon>Myxococcota</taxon>
        <taxon>Myxococcia</taxon>
        <taxon>Myxococcales</taxon>
        <taxon>Cystobacterineae</taxon>
        <taxon>Archangiaceae</taxon>
        <taxon>Archangium</taxon>
    </lineage>
</organism>
<dbReference type="InterPro" id="IPR016181">
    <property type="entry name" value="Acyl_CoA_acyltransferase"/>
</dbReference>
<comment type="caution">
    <text evidence="2">The sequence shown here is derived from an EMBL/GenBank/DDBJ whole genome shotgun (WGS) entry which is preliminary data.</text>
</comment>
<dbReference type="InterPro" id="IPR000182">
    <property type="entry name" value="GNAT_dom"/>
</dbReference>
<dbReference type="EMBL" id="JAPNKA010000001">
    <property type="protein sequence ID" value="MCY1078061.1"/>
    <property type="molecule type" value="Genomic_DNA"/>
</dbReference>
<dbReference type="PROSITE" id="PS51186">
    <property type="entry name" value="GNAT"/>
    <property type="match status" value="1"/>
</dbReference>
<evidence type="ECO:0000259" key="1">
    <source>
        <dbReference type="PROSITE" id="PS51186"/>
    </source>
</evidence>
<proteinExistence type="predicted"/>
<accession>A0ABT4A8S3</accession>
<keyword evidence="3" id="KW-1185">Reference proteome</keyword>
<dbReference type="Proteomes" id="UP001207654">
    <property type="component" value="Unassembled WGS sequence"/>
</dbReference>
<gene>
    <name evidence="2" type="ORF">OV287_26660</name>
</gene>
<dbReference type="Pfam" id="PF00583">
    <property type="entry name" value="Acetyltransf_1"/>
    <property type="match status" value="1"/>
</dbReference>
<evidence type="ECO:0000313" key="3">
    <source>
        <dbReference type="Proteomes" id="UP001207654"/>
    </source>
</evidence>
<dbReference type="CDD" id="cd04301">
    <property type="entry name" value="NAT_SF"/>
    <property type="match status" value="1"/>
</dbReference>
<dbReference type="Gene3D" id="3.40.630.30">
    <property type="match status" value="1"/>
</dbReference>
<sequence length="359" mass="39685">MTSPLRIQIVDSEETHWAQVRQLQAETAMGGVPLIIQRSAQRALAYLSLGGSGFDVLAWRGERLVGFAHARIDRRMAYVEGRLQPAELFYGGDLRVATDARGTGVVRALFDTVREHCASRGVHQGWGLINQGNDKSLAVMTAGKHGQRTTIQRTFVTASRLLLALPSAPSRPVLEEWLPTDAELEALPREWSHRFLAPAPPPGAMATVRATYPELRFFRRRADGLFVTALWNPTRARQLRLLSTPPALRALAATWNLLRPLTRAHPFPRAGECIETVELAFAVRERLDAPALRQLLHEAHRMGGHIVNVIEDGLEARGSPHVHGPANRMRTHVLTMAIGDPPVPTCPPEVPVHVDLAFL</sequence>